<evidence type="ECO:0000313" key="7">
    <source>
        <dbReference type="EMBL" id="SFS11005.1"/>
    </source>
</evidence>
<dbReference type="PANTHER" id="PTHR43498:SF1">
    <property type="entry name" value="COB--COM HETERODISULFIDE REDUCTASE IRON-SULFUR SUBUNIT A"/>
    <property type="match status" value="1"/>
</dbReference>
<feature type="chain" id="PRO_5011596060" evidence="6">
    <location>
        <begin position="35"/>
        <end position="551"/>
    </location>
</feature>
<dbReference type="PANTHER" id="PTHR43498">
    <property type="entry name" value="FERREDOXIN:COB-COM HETERODISULFIDE REDUCTASE SUBUNIT A"/>
    <property type="match status" value="1"/>
</dbReference>
<evidence type="ECO:0000256" key="6">
    <source>
        <dbReference type="SAM" id="SignalP"/>
    </source>
</evidence>
<dbReference type="STRING" id="474950.SAMN05421771_1889"/>
<dbReference type="InterPro" id="IPR039650">
    <property type="entry name" value="HdrA-like"/>
</dbReference>
<dbReference type="GO" id="GO:0051539">
    <property type="term" value="F:4 iron, 4 sulfur cluster binding"/>
    <property type="evidence" value="ECO:0007669"/>
    <property type="project" value="UniProtKB-KW"/>
</dbReference>
<keyword evidence="4" id="KW-0408">Iron</keyword>
<evidence type="ECO:0000256" key="5">
    <source>
        <dbReference type="ARBA" id="ARBA00023014"/>
    </source>
</evidence>
<name>A0A1I6M5K9_9BACT</name>
<organism evidence="7 8">
    <name type="scientific">Granulicella pectinivorans</name>
    <dbReference type="NCBI Taxonomy" id="474950"/>
    <lineage>
        <taxon>Bacteria</taxon>
        <taxon>Pseudomonadati</taxon>
        <taxon>Acidobacteriota</taxon>
        <taxon>Terriglobia</taxon>
        <taxon>Terriglobales</taxon>
        <taxon>Acidobacteriaceae</taxon>
        <taxon>Granulicella</taxon>
    </lineage>
</organism>
<dbReference type="Proteomes" id="UP000199024">
    <property type="component" value="Unassembled WGS sequence"/>
</dbReference>
<sequence length="551" mass="60924">MRVTVCFPMKRNPFRPLCVVSGLLFASTAVSALAAAPAAPPVDLVVYGGTASGVVTAYSAAREGLHVVLLEPGGHLGGMVTGGLSATDAAYFKIIGGYARDFYREAAAHYGVHKLDAHEDWLSEPKVGEEIFNTWLKRAGVEVHFHERVKEHGGVSKKGTHVVSITTEDGRVWAAKIFADCSYEGDVMAEAGVKYTVGREGEETYGEDLAGVRVDTPKHQFLWKISPRDENGKLMPEVDPGPMGANGAGDKKVQAYNFRMILTDDPANRMPWTKPKGYDAARFALLAKYLGEWKEHMHREPNFHDVMNPVMIPHREADFNNNGAFSSDYIGKSWTYPDASYAERKRIWDDHLLYTQSFLWFLASDPRVPQPLRDEVNSWGRAKDEFPDTDGWPNQLYIREGRRMVGVYVMHQADLQTDRTKKDSIAMGSYNSDSHNIQRVATPDGGVRNEGDVQVSVKPYEIAFGTILPKKDQTDNLLVPVCLSASHVAYSSVRMEPQYMMMGQAAGVTAAMAIKGKTAVQDVDVVALQQRLRSQKAILHLEQEATGSGVE</sequence>
<feature type="signal peptide" evidence="6">
    <location>
        <begin position="1"/>
        <end position="34"/>
    </location>
</feature>
<dbReference type="Pfam" id="PF12831">
    <property type="entry name" value="FAD_oxidored"/>
    <property type="match status" value="1"/>
</dbReference>
<keyword evidence="6" id="KW-0732">Signal</keyword>
<reference evidence="7 8" key="1">
    <citation type="submission" date="2016-10" db="EMBL/GenBank/DDBJ databases">
        <authorList>
            <person name="de Groot N.N."/>
        </authorList>
    </citation>
    <scope>NUCLEOTIDE SEQUENCE [LARGE SCALE GENOMIC DNA]</scope>
    <source>
        <strain evidence="7 8">DSM 21001</strain>
    </source>
</reference>
<gene>
    <name evidence="7" type="ORF">SAMN05421771_1889</name>
</gene>
<dbReference type="EMBL" id="FOZL01000001">
    <property type="protein sequence ID" value="SFS11005.1"/>
    <property type="molecule type" value="Genomic_DNA"/>
</dbReference>
<keyword evidence="2" id="KW-0479">Metal-binding</keyword>
<dbReference type="GO" id="GO:0016491">
    <property type="term" value="F:oxidoreductase activity"/>
    <property type="evidence" value="ECO:0007669"/>
    <property type="project" value="UniProtKB-KW"/>
</dbReference>
<keyword evidence="8" id="KW-1185">Reference proteome</keyword>
<keyword evidence="1" id="KW-0004">4Fe-4S</keyword>
<keyword evidence="5" id="KW-0411">Iron-sulfur</keyword>
<evidence type="ECO:0000256" key="3">
    <source>
        <dbReference type="ARBA" id="ARBA00023002"/>
    </source>
</evidence>
<dbReference type="SUPFAM" id="SSF51905">
    <property type="entry name" value="FAD/NAD(P)-binding domain"/>
    <property type="match status" value="1"/>
</dbReference>
<dbReference type="GO" id="GO:0046872">
    <property type="term" value="F:metal ion binding"/>
    <property type="evidence" value="ECO:0007669"/>
    <property type="project" value="UniProtKB-KW"/>
</dbReference>
<accession>A0A1I6M5K9</accession>
<dbReference type="AlphaFoldDB" id="A0A1I6M5K9"/>
<evidence type="ECO:0000313" key="8">
    <source>
        <dbReference type="Proteomes" id="UP000199024"/>
    </source>
</evidence>
<evidence type="ECO:0000256" key="1">
    <source>
        <dbReference type="ARBA" id="ARBA00022485"/>
    </source>
</evidence>
<dbReference type="InterPro" id="IPR036188">
    <property type="entry name" value="FAD/NAD-bd_sf"/>
</dbReference>
<keyword evidence="3" id="KW-0560">Oxidoreductase</keyword>
<evidence type="ECO:0000256" key="2">
    <source>
        <dbReference type="ARBA" id="ARBA00022723"/>
    </source>
</evidence>
<dbReference type="Gene3D" id="3.50.50.60">
    <property type="entry name" value="FAD/NAD(P)-binding domain"/>
    <property type="match status" value="1"/>
</dbReference>
<evidence type="ECO:0000256" key="4">
    <source>
        <dbReference type="ARBA" id="ARBA00023004"/>
    </source>
</evidence>
<proteinExistence type="predicted"/>
<protein>
    <submittedName>
        <fullName evidence="7">FAD dependent oxidoreductase</fullName>
    </submittedName>
</protein>